<feature type="binding site" evidence="7">
    <location>
        <begin position="33"/>
        <end position="40"/>
    </location>
    <ligand>
        <name>ATP</name>
        <dbReference type="ChEBI" id="CHEBI:30616"/>
    </ligand>
</feature>
<dbReference type="InterPro" id="IPR011890">
    <property type="entry name" value="SMC_prok"/>
</dbReference>
<comment type="function">
    <text evidence="7">Required for chromosome condensation and partitioning.</text>
</comment>
<comment type="subcellular location">
    <subcellularLocation>
        <location evidence="1 7">Cytoplasm</location>
    </subcellularLocation>
</comment>
<dbReference type="GO" id="GO:0007062">
    <property type="term" value="P:sister chromatid cohesion"/>
    <property type="evidence" value="ECO:0007669"/>
    <property type="project" value="InterPro"/>
</dbReference>
<keyword evidence="3 7" id="KW-0547">Nucleotide-binding</keyword>
<feature type="compositionally biased region" description="Basic and acidic residues" evidence="8">
    <location>
        <begin position="674"/>
        <end position="699"/>
    </location>
</feature>
<comment type="domain">
    <text evidence="7">Contains large globular domains required for ATP hydrolysis at each terminus and a third globular domain forming a flexible hinge near the middle of the molecule. These domains are separated by coiled-coil structures.</text>
</comment>
<feature type="region of interest" description="Disordered" evidence="8">
    <location>
        <begin position="664"/>
        <end position="699"/>
    </location>
</feature>
<dbReference type="PANTHER" id="PTHR43977">
    <property type="entry name" value="STRUCTURAL MAINTENANCE OF CHROMOSOMES PROTEIN 3"/>
    <property type="match status" value="1"/>
</dbReference>
<keyword evidence="6 7" id="KW-0238">DNA-binding</keyword>
<evidence type="ECO:0000256" key="1">
    <source>
        <dbReference type="ARBA" id="ARBA00004496"/>
    </source>
</evidence>
<feature type="coiled-coil region" evidence="7">
    <location>
        <begin position="749"/>
        <end position="874"/>
    </location>
</feature>
<feature type="compositionally biased region" description="Acidic residues" evidence="8">
    <location>
        <begin position="353"/>
        <end position="368"/>
    </location>
</feature>
<dbReference type="RefSeq" id="WP_109919561.1">
    <property type="nucleotide sequence ID" value="NZ_QGLF01000001.1"/>
</dbReference>
<reference evidence="11" key="1">
    <citation type="submission" date="2018-05" db="EMBL/GenBank/DDBJ databases">
        <title>Zavarzinia sp. HR-AS.</title>
        <authorList>
            <person name="Lee Y."/>
            <person name="Jeon C.O."/>
        </authorList>
    </citation>
    <scope>NUCLEOTIDE SEQUENCE [LARGE SCALE GENOMIC DNA]</scope>
    <source>
        <strain evidence="11">DSM 1231</strain>
    </source>
</reference>
<dbReference type="FunFam" id="3.40.50.300:FF:000901">
    <property type="entry name" value="Chromosome partition protein Smc"/>
    <property type="match status" value="1"/>
</dbReference>
<comment type="similarity">
    <text evidence="7">Belongs to the SMC family.</text>
</comment>
<dbReference type="GO" id="GO:0005737">
    <property type="term" value="C:cytoplasm"/>
    <property type="evidence" value="ECO:0007669"/>
    <property type="project" value="UniProtKB-SubCell"/>
</dbReference>
<dbReference type="Gene3D" id="3.40.50.300">
    <property type="entry name" value="P-loop containing nucleotide triphosphate hydrolases"/>
    <property type="match status" value="2"/>
</dbReference>
<protein>
    <recommendedName>
        <fullName evidence="7">Chromosome partition protein Smc</fullName>
    </recommendedName>
</protein>
<dbReference type="SUPFAM" id="SSF52540">
    <property type="entry name" value="P-loop containing nucleoside triphosphate hydrolases"/>
    <property type="match status" value="1"/>
</dbReference>
<name>A0A317E9F4_9PROT</name>
<evidence type="ECO:0000256" key="7">
    <source>
        <dbReference type="HAMAP-Rule" id="MF_01894"/>
    </source>
</evidence>
<comment type="subunit">
    <text evidence="7">Homodimer.</text>
</comment>
<dbReference type="GO" id="GO:0003677">
    <property type="term" value="F:DNA binding"/>
    <property type="evidence" value="ECO:0007669"/>
    <property type="project" value="UniProtKB-UniRule"/>
</dbReference>
<evidence type="ECO:0000259" key="9">
    <source>
        <dbReference type="Pfam" id="PF02463"/>
    </source>
</evidence>
<accession>A0A317E9F4</accession>
<dbReference type="GO" id="GO:0030261">
    <property type="term" value="P:chromosome condensation"/>
    <property type="evidence" value="ECO:0007669"/>
    <property type="project" value="InterPro"/>
</dbReference>
<dbReference type="InterPro" id="IPR003395">
    <property type="entry name" value="RecF/RecN/SMC_N"/>
</dbReference>
<comment type="caution">
    <text evidence="10">The sequence shown here is derived from an EMBL/GenBank/DDBJ whole genome shotgun (WGS) entry which is preliminary data.</text>
</comment>
<feature type="coiled-coil region" evidence="7">
    <location>
        <begin position="922"/>
        <end position="991"/>
    </location>
</feature>
<keyword evidence="5 7" id="KW-0175">Coiled coil</keyword>
<evidence type="ECO:0000256" key="6">
    <source>
        <dbReference type="ARBA" id="ARBA00023125"/>
    </source>
</evidence>
<dbReference type="InterPro" id="IPR024704">
    <property type="entry name" value="SMC"/>
</dbReference>
<dbReference type="PIRSF" id="PIRSF005719">
    <property type="entry name" value="SMC"/>
    <property type="match status" value="1"/>
</dbReference>
<dbReference type="InterPro" id="IPR027417">
    <property type="entry name" value="P-loop_NTPase"/>
</dbReference>
<evidence type="ECO:0000256" key="8">
    <source>
        <dbReference type="SAM" id="MobiDB-lite"/>
    </source>
</evidence>
<dbReference type="EMBL" id="QGLF01000001">
    <property type="protein sequence ID" value="PWR23529.1"/>
    <property type="molecule type" value="Genomic_DNA"/>
</dbReference>
<sequence length="1153" mass="125281">MVQFTKLRLSGFKSFVDPTELIIQQGMTGIVGPNGCGKSNLLEALRWVMGETSARLIRGSEMDDVIFAGTSKRPARNLAEVALVLDNSSRRAPVAFNDHVELEISRRIEREAGSAYRINGKDVRARDVQLLFADASVGSRSPALVGQGRISTIINAKPGDRRQILEEAAGISGLHSRRHEAELRLKAAEGNLVRVDDVVGQLTGQLNALKRQSRQATRYRNVQAQIRKGEAVVLHLKWLEAEAALEAARADLAAAQNAVRVATEQSAHAANVENRAAEAIPPLREEESRTAQILHKLVVERDSLALEERRAREALSRLAQAIETVDRDQRREDALMSDAGAALERLAEEQALLEEAEDGSGQDAEEAEAQVAEAADRLQDREAELDKANRDIAAVEARRQGLEREIREIAGRLDRLSQTRQQLDADERRLAEEKARATDLGLLVERLETAQLDFEAAQEAVLEAEAARAEALGEESDTREALRLAEREAARVAAEEKALASLLAAEAGGPWPPVVDALSVAKGFETALGAALGDDLSVPADPAAPIHWAALPGYDAVQPLPAGVTPLSAHVSGPAALGRRLDQIGIVGRDRGAALHAALRPGQMLVTAEGDLWRWDGFTATAEAPSAAAIRLAQRNRLKELAAEREVLDLTAAEARAAFETARQAAQHAQSLETEARRRSREANDQVNRLREEEARASREAVAREARAHALAESIERVAADLAAVAEGRETLLAALDDLPPRAHLDDGRARLQREVELHRQSLSQARAARDGLRREVEARRKRLQDVKAELAAWNKRAASAEAQRAQLAERRAAAEAEREEIAGRPEELAEAAEALADRIEDAERRRRKAADALAEAERQLTDSRRAAKTAEADAGALREARVRAEAGVEQAQSRRAELAARIGEELDCAPDAILAEAEVGAEEALPTLAELETRLDRLRRERDGIGPVNLRAEQEAEEIEGQINAMTAEREDLVAAIAKLRASIGALNREGRERLLAAFEQVNQQFGVLFTRLFGGGRAHLALTESDDPLDAGLEIYASPPGKKLQVLSLLSGGEQTLTALSLIFAVFMVNPSPICVLDEADAPLDDANVVRFCDLVEDVARETGTRFLVVTHHGLTMQRMHRLFGVTMSEPGVSQLVSVDLSKAPELLAAE</sequence>
<dbReference type="OrthoDB" id="9808768at2"/>
<evidence type="ECO:0000313" key="11">
    <source>
        <dbReference type="Proteomes" id="UP000246077"/>
    </source>
</evidence>
<dbReference type="AlphaFoldDB" id="A0A317E9F4"/>
<proteinExistence type="inferred from homology"/>
<evidence type="ECO:0000256" key="3">
    <source>
        <dbReference type="ARBA" id="ARBA00022741"/>
    </source>
</evidence>
<evidence type="ECO:0000256" key="5">
    <source>
        <dbReference type="ARBA" id="ARBA00023054"/>
    </source>
</evidence>
<dbReference type="GO" id="GO:0007059">
    <property type="term" value="P:chromosome segregation"/>
    <property type="evidence" value="ECO:0007669"/>
    <property type="project" value="UniProtKB-UniRule"/>
</dbReference>
<evidence type="ECO:0000256" key="4">
    <source>
        <dbReference type="ARBA" id="ARBA00022840"/>
    </source>
</evidence>
<dbReference type="GO" id="GO:0005524">
    <property type="term" value="F:ATP binding"/>
    <property type="evidence" value="ECO:0007669"/>
    <property type="project" value="UniProtKB-UniRule"/>
</dbReference>
<feature type="domain" description="RecF/RecN/SMC N-terminal" evidence="9">
    <location>
        <begin position="5"/>
        <end position="1136"/>
    </location>
</feature>
<evidence type="ECO:0000313" key="10">
    <source>
        <dbReference type="EMBL" id="PWR23529.1"/>
    </source>
</evidence>
<keyword evidence="11" id="KW-1185">Reference proteome</keyword>
<gene>
    <name evidence="7" type="primary">smc</name>
    <name evidence="10" type="ORF">DKG75_02855</name>
</gene>
<keyword evidence="2 7" id="KW-0963">Cytoplasm</keyword>
<dbReference type="Proteomes" id="UP000246077">
    <property type="component" value="Unassembled WGS sequence"/>
</dbReference>
<organism evidence="10 11">
    <name type="scientific">Zavarzinia compransoris</name>
    <dbReference type="NCBI Taxonomy" id="1264899"/>
    <lineage>
        <taxon>Bacteria</taxon>
        <taxon>Pseudomonadati</taxon>
        <taxon>Pseudomonadota</taxon>
        <taxon>Alphaproteobacteria</taxon>
        <taxon>Rhodospirillales</taxon>
        <taxon>Zavarziniaceae</taxon>
        <taxon>Zavarzinia</taxon>
    </lineage>
</organism>
<keyword evidence="4 7" id="KW-0067">ATP-binding</keyword>
<dbReference type="Pfam" id="PF02463">
    <property type="entry name" value="SMC_N"/>
    <property type="match status" value="1"/>
</dbReference>
<dbReference type="HAMAP" id="MF_01894">
    <property type="entry name" value="Smc_prok"/>
    <property type="match status" value="1"/>
</dbReference>
<dbReference type="GO" id="GO:0016887">
    <property type="term" value="F:ATP hydrolysis activity"/>
    <property type="evidence" value="ECO:0007669"/>
    <property type="project" value="InterPro"/>
</dbReference>
<evidence type="ECO:0000256" key="2">
    <source>
        <dbReference type="ARBA" id="ARBA00022490"/>
    </source>
</evidence>
<feature type="region of interest" description="Disordered" evidence="8">
    <location>
        <begin position="353"/>
        <end position="375"/>
    </location>
</feature>
<dbReference type="GO" id="GO:0006260">
    <property type="term" value="P:DNA replication"/>
    <property type="evidence" value="ECO:0007669"/>
    <property type="project" value="UniProtKB-UniRule"/>
</dbReference>